<evidence type="ECO:0000313" key="3">
    <source>
        <dbReference type="Proteomes" id="UP000199286"/>
    </source>
</evidence>
<feature type="signal peptide" evidence="1">
    <location>
        <begin position="1"/>
        <end position="23"/>
    </location>
</feature>
<dbReference type="OrthoDB" id="964913at2"/>
<name>A0A1H3LC58_9RHOB</name>
<dbReference type="AlphaFoldDB" id="A0A1H3LC58"/>
<evidence type="ECO:0000313" key="2">
    <source>
        <dbReference type="EMBL" id="SDY61759.1"/>
    </source>
</evidence>
<sequence>MLQTKRAALLCAAMVAAPNPAPAEADGPDAWRVSGVASDDVLNMRMGPGTEYPVIGALAHDARHLRAETCAPLATFAQLGALSASERAALPARWCLMDAGSRGRGWVAQAYLAEDSLPAGQAARPPVDKAPPPFDIAVPLVRNLFQKEAFLLGRGESVLDDSEESRAWFALALARRMAADPGAYLLFDAQDVDLGDVTVTHDPANPVRQGLVTILVRFANFGTPREARVLVRADPEQAGAMRIIAVEHESGAAIR</sequence>
<evidence type="ECO:0000256" key="1">
    <source>
        <dbReference type="SAM" id="SignalP"/>
    </source>
</evidence>
<keyword evidence="3" id="KW-1185">Reference proteome</keyword>
<accession>A0A1H3LC58</accession>
<gene>
    <name evidence="2" type="ORF">SAMN05444340_11258</name>
</gene>
<dbReference type="Proteomes" id="UP000199286">
    <property type="component" value="Unassembled WGS sequence"/>
</dbReference>
<dbReference type="STRING" id="321339.SAMN05444340_11258"/>
<organism evidence="2 3">
    <name type="scientific">Citreimonas salinaria</name>
    <dbReference type="NCBI Taxonomy" id="321339"/>
    <lineage>
        <taxon>Bacteria</taxon>
        <taxon>Pseudomonadati</taxon>
        <taxon>Pseudomonadota</taxon>
        <taxon>Alphaproteobacteria</taxon>
        <taxon>Rhodobacterales</taxon>
        <taxon>Roseobacteraceae</taxon>
        <taxon>Citreimonas</taxon>
    </lineage>
</organism>
<feature type="chain" id="PRO_5011759530" description="SH3 domain-containing protein" evidence="1">
    <location>
        <begin position="24"/>
        <end position="255"/>
    </location>
</feature>
<dbReference type="EMBL" id="FNPF01000012">
    <property type="protein sequence ID" value="SDY61759.1"/>
    <property type="molecule type" value="Genomic_DNA"/>
</dbReference>
<protein>
    <recommendedName>
        <fullName evidence="4">SH3 domain-containing protein</fullName>
    </recommendedName>
</protein>
<reference evidence="2 3" key="1">
    <citation type="submission" date="2016-10" db="EMBL/GenBank/DDBJ databases">
        <authorList>
            <person name="de Groot N.N."/>
        </authorList>
    </citation>
    <scope>NUCLEOTIDE SEQUENCE [LARGE SCALE GENOMIC DNA]</scope>
    <source>
        <strain evidence="2 3">DSM 26880</strain>
    </source>
</reference>
<proteinExistence type="predicted"/>
<dbReference type="RefSeq" id="WP_143042278.1">
    <property type="nucleotide sequence ID" value="NZ_FNPF01000012.1"/>
</dbReference>
<dbReference type="Gene3D" id="2.30.30.40">
    <property type="entry name" value="SH3 Domains"/>
    <property type="match status" value="1"/>
</dbReference>
<evidence type="ECO:0008006" key="4">
    <source>
        <dbReference type="Google" id="ProtNLM"/>
    </source>
</evidence>
<keyword evidence="1" id="KW-0732">Signal</keyword>